<dbReference type="Pfam" id="PF00266">
    <property type="entry name" value="Aminotran_5"/>
    <property type="match status" value="1"/>
</dbReference>
<comment type="catalytic activity">
    <reaction evidence="4">
        <text>(sulfur carrier)-H + L-cysteine = (sulfur carrier)-SH + L-alanine</text>
        <dbReference type="Rhea" id="RHEA:43892"/>
        <dbReference type="Rhea" id="RHEA-COMP:14737"/>
        <dbReference type="Rhea" id="RHEA-COMP:14739"/>
        <dbReference type="ChEBI" id="CHEBI:29917"/>
        <dbReference type="ChEBI" id="CHEBI:35235"/>
        <dbReference type="ChEBI" id="CHEBI:57972"/>
        <dbReference type="ChEBI" id="CHEBI:64428"/>
        <dbReference type="EC" id="2.8.1.7"/>
    </reaction>
</comment>
<name>A0ABY0FKI1_9BACT</name>
<evidence type="ECO:0000256" key="4">
    <source>
        <dbReference type="ARBA" id="ARBA00050776"/>
    </source>
</evidence>
<organism evidence="7 8">
    <name type="scientific">Candidatus Nanosyncoccus nanoralicus</name>
    <dbReference type="NCBI Taxonomy" id="2171996"/>
    <lineage>
        <taxon>Bacteria</taxon>
        <taxon>Candidatus Saccharimonadota</taxon>
        <taxon>Candidatus Nanosyncoccalia</taxon>
        <taxon>Candidatus Nanosyncoccales</taxon>
        <taxon>Candidatus Nanosyncoccaceae</taxon>
        <taxon>Candidatus Nanosyncoccus</taxon>
    </lineage>
</organism>
<evidence type="ECO:0000313" key="8">
    <source>
        <dbReference type="Proteomes" id="UP001191004"/>
    </source>
</evidence>
<reference evidence="7 8" key="2">
    <citation type="journal article" date="2020" name="Cell Rep.">
        <title>Acquisition and Adaptation of Ultra-small Parasitic Reduced Genome Bacteria to Mammalian Hosts.</title>
        <authorList>
            <person name="McLean J.S."/>
            <person name="Bor B."/>
            <person name="Kerns K.A."/>
            <person name="Liu Q."/>
            <person name="To T.T."/>
            <person name="Solden L."/>
            <person name="Hendrickson E.L."/>
            <person name="Wrighton K."/>
            <person name="Shi W."/>
            <person name="He X."/>
        </authorList>
    </citation>
    <scope>NUCLEOTIDE SEQUENCE [LARGE SCALE GENOMIC DNA]</scope>
    <source>
        <strain evidence="7 8">TM7_KMM_G3_1_HOT_351</strain>
    </source>
</reference>
<evidence type="ECO:0000256" key="2">
    <source>
        <dbReference type="ARBA" id="ARBA00010447"/>
    </source>
</evidence>
<dbReference type="RefSeq" id="WP_129604079.1">
    <property type="nucleotide sequence ID" value="NZ_PRLL01000002.1"/>
</dbReference>
<dbReference type="GO" id="GO:0031071">
    <property type="term" value="F:cysteine desulfurase activity"/>
    <property type="evidence" value="ECO:0007669"/>
    <property type="project" value="UniProtKB-EC"/>
</dbReference>
<dbReference type="Proteomes" id="UP001191004">
    <property type="component" value="Unassembled WGS sequence"/>
</dbReference>
<protein>
    <submittedName>
        <fullName evidence="7">Cysteine desulfurase</fullName>
        <ecNumber evidence="7">2.8.1.7</ecNumber>
    </submittedName>
</protein>
<dbReference type="Gene3D" id="3.40.640.10">
    <property type="entry name" value="Type I PLP-dependent aspartate aminotransferase-like (Major domain)"/>
    <property type="match status" value="1"/>
</dbReference>
<comment type="cofactor">
    <cofactor evidence="1 5">
        <name>pyridoxal 5'-phosphate</name>
        <dbReference type="ChEBI" id="CHEBI:597326"/>
    </cofactor>
</comment>
<evidence type="ECO:0000259" key="6">
    <source>
        <dbReference type="Pfam" id="PF00266"/>
    </source>
</evidence>
<feature type="domain" description="Aminotransferase class V" evidence="6">
    <location>
        <begin position="23"/>
        <end position="382"/>
    </location>
</feature>
<dbReference type="EMBL" id="PRLL01000002">
    <property type="protein sequence ID" value="RYC73904.1"/>
    <property type="molecule type" value="Genomic_DNA"/>
</dbReference>
<dbReference type="InterPro" id="IPR015421">
    <property type="entry name" value="PyrdxlP-dep_Trfase_major"/>
</dbReference>
<evidence type="ECO:0000313" key="7">
    <source>
        <dbReference type="EMBL" id="RYC73904.1"/>
    </source>
</evidence>
<reference evidence="7 8" key="1">
    <citation type="journal article" date="2018" name="bioRxiv">
        <title>Evidence of independent acquisition and adaption of ultra-small bacteria to human hosts across the highly diverse yet reduced genomes of the phylum Saccharibacteria.</title>
        <authorList>
            <person name="McLean J.S."/>
            <person name="Bor B."/>
            <person name="To T.T."/>
            <person name="Liu Q."/>
            <person name="Kearns K.A."/>
            <person name="Solden L.M."/>
            <person name="Wrighton K.C."/>
            <person name="He X."/>
            <person name="Shi W."/>
        </authorList>
    </citation>
    <scope>NUCLEOTIDE SEQUENCE [LARGE SCALE GENOMIC DNA]</scope>
    <source>
        <strain evidence="7 8">TM7_KMM_G3_1_HOT_351</strain>
    </source>
</reference>
<keyword evidence="7" id="KW-0808">Transferase</keyword>
<evidence type="ECO:0000256" key="3">
    <source>
        <dbReference type="ARBA" id="ARBA00022898"/>
    </source>
</evidence>
<keyword evidence="3" id="KW-0663">Pyridoxal phosphate</keyword>
<dbReference type="Gene3D" id="3.90.1150.10">
    <property type="entry name" value="Aspartate Aminotransferase, domain 1"/>
    <property type="match status" value="1"/>
</dbReference>
<dbReference type="PANTHER" id="PTHR43586:SF8">
    <property type="entry name" value="CYSTEINE DESULFURASE 1, CHLOROPLASTIC"/>
    <property type="match status" value="1"/>
</dbReference>
<dbReference type="InterPro" id="IPR015422">
    <property type="entry name" value="PyrdxlP-dep_Trfase_small"/>
</dbReference>
<keyword evidence="8" id="KW-1185">Reference proteome</keyword>
<sequence>MLREEFAIFEEAPALIDPVLPFVYLDSAATMQRPNQVIEREVEYYKTQNANPLRGLYKLSEQSTEVLNQTRIKVAKYIGADPDEVVFIKNATEGINLIANGVREVIGEKDKILVSLDSHHSNILPFTERYGKQVVVTEDILGEFKRGKEAVKIVALTGLSNVSGEEQNELIRELRESGYGGAILVDAAQLVAHRRIDVKKMDVDFLVFSGHKMGAPMGVGILYMRREWMEKITPLNYGGEMVEGVECQNGAIKSEFAFGPQKFEGGTINMGGVAGLSAAIDFWQEHNKDNKLFGVVEELTSFLKEQIGEIEDAEMYYAKNGIVLLNIKGVHAHDTAQILSNYGVMVRAGWHCAEPFLTEKKIGPAVRVSLMFYNTKNELKYLTSILKKVRSEMGL</sequence>
<proteinExistence type="inferred from homology"/>
<dbReference type="EC" id="2.8.1.7" evidence="7"/>
<comment type="similarity">
    <text evidence="2">Belongs to the class-V pyridoxal-phosphate-dependent aminotransferase family. Csd subfamily.</text>
</comment>
<dbReference type="InterPro" id="IPR020578">
    <property type="entry name" value="Aminotrans_V_PyrdxlP_BS"/>
</dbReference>
<dbReference type="PROSITE" id="PS00595">
    <property type="entry name" value="AA_TRANSFER_CLASS_5"/>
    <property type="match status" value="1"/>
</dbReference>
<comment type="caution">
    <text evidence="7">The sequence shown here is derived from an EMBL/GenBank/DDBJ whole genome shotgun (WGS) entry which is preliminary data.</text>
</comment>
<dbReference type="SUPFAM" id="SSF53383">
    <property type="entry name" value="PLP-dependent transferases"/>
    <property type="match status" value="1"/>
</dbReference>
<gene>
    <name evidence="7" type="primary">sufS</name>
    <name evidence="7" type="ORF">G3KMM_00132</name>
</gene>
<dbReference type="InterPro" id="IPR000192">
    <property type="entry name" value="Aminotrans_V_dom"/>
</dbReference>
<dbReference type="InterPro" id="IPR015424">
    <property type="entry name" value="PyrdxlP-dep_Trfase"/>
</dbReference>
<evidence type="ECO:0000256" key="5">
    <source>
        <dbReference type="RuleBase" id="RU004504"/>
    </source>
</evidence>
<evidence type="ECO:0000256" key="1">
    <source>
        <dbReference type="ARBA" id="ARBA00001933"/>
    </source>
</evidence>
<accession>A0ABY0FKI1</accession>
<dbReference type="PANTHER" id="PTHR43586">
    <property type="entry name" value="CYSTEINE DESULFURASE"/>
    <property type="match status" value="1"/>
</dbReference>